<dbReference type="InterPro" id="IPR000014">
    <property type="entry name" value="PAS"/>
</dbReference>
<dbReference type="Pfam" id="PF00512">
    <property type="entry name" value="HisKA"/>
    <property type="match status" value="1"/>
</dbReference>
<feature type="transmembrane region" description="Helical" evidence="14">
    <location>
        <begin position="60"/>
        <end position="84"/>
    </location>
</feature>
<dbReference type="InterPro" id="IPR003661">
    <property type="entry name" value="HisK_dim/P_dom"/>
</dbReference>
<dbReference type="PROSITE" id="PS50885">
    <property type="entry name" value="HAMP"/>
    <property type="match status" value="1"/>
</dbReference>
<dbReference type="Pfam" id="PF02518">
    <property type="entry name" value="HATPase_c"/>
    <property type="match status" value="1"/>
</dbReference>
<dbReference type="Pfam" id="PF13426">
    <property type="entry name" value="PAS_9"/>
    <property type="match status" value="1"/>
</dbReference>
<sequence>MSQVIEKRTPRRYFRFVLWAKKVKLTNKVAFLLAAGALLSGVFTYATFSNVGPFEPTPKTLYGLLLFNLILLLVLGALVSRQFIRLMSARNAGMAGSRLQSRIITLFSIVAITPTIIVAIFSALFFEFGLQAWFNDKVQTVLTSSQSVAEAYIDEHKKVIKADILGMAKDLNAQGIAMSNNREFLEQALTGMSQILGLSEAIILSSTEVIARARGSLSLITEPFPLQAINAAAEGKVVFLSSEDDDRIRVLIQLDGFLDRYLYISRFVDARALALVKETSSAQKEYEDVLANLSEYRLWFNLTFIVIALLILFAAVWMGLGLVTKLMEPIGNLINASAKVGKGDFSARAPIENTYDDLGGLTKAFNNMTWQLENQQKDLLTANMQLDERRRFTETVLSGVSAGIMGLAPDGTITLPNRSAAQLLDQDFNHLKGRSLTDVLPEAEELFEKLKGGGSKSLQQQIAIIRGENKLNLLVRITAEMKGGEVEGFVISFDDITDQVAAQRTAAWADVAQRIAHEIKNPLTPIQLSAERLKRKYGKEIHSDPAVFDQCTETIIRQVGDLRQMVDEFSSFARMPAPIMKPEDLSEIIRQSVFLMEVANSDISFSVNLPDGDLPVMCDARLIGQALTNLIKNATEAIASQREALPDIKGHIGIDVEWAESDRIIVQISDNGVGLPEDMLHRLTEPYVTTRAKGTGLGLAIVKKIMRDHGGDLVLENREHGGARACMIFTTDESVRESLEYEEDLRIVHGS</sequence>
<dbReference type="Gene3D" id="1.10.287.130">
    <property type="match status" value="1"/>
</dbReference>
<dbReference type="SUPFAM" id="SSF55874">
    <property type="entry name" value="ATPase domain of HSP90 chaperone/DNA topoisomerase II/histidine kinase"/>
    <property type="match status" value="1"/>
</dbReference>
<evidence type="ECO:0000256" key="13">
    <source>
        <dbReference type="ARBA" id="ARBA00023136"/>
    </source>
</evidence>
<evidence type="ECO:0000313" key="17">
    <source>
        <dbReference type="EMBL" id="TPD63051.1"/>
    </source>
</evidence>
<dbReference type="Pfam" id="PF19312">
    <property type="entry name" value="NtrY_N"/>
    <property type="match status" value="1"/>
</dbReference>
<dbReference type="PANTHER" id="PTHR43065">
    <property type="entry name" value="SENSOR HISTIDINE KINASE"/>
    <property type="match status" value="1"/>
</dbReference>
<dbReference type="AlphaFoldDB" id="A0A501PTL5"/>
<dbReference type="CDD" id="cd00130">
    <property type="entry name" value="PAS"/>
    <property type="match status" value="1"/>
</dbReference>
<comment type="caution">
    <text evidence="17">The sequence shown here is derived from an EMBL/GenBank/DDBJ whole genome shotgun (WGS) entry which is preliminary data.</text>
</comment>
<dbReference type="GO" id="GO:0005886">
    <property type="term" value="C:plasma membrane"/>
    <property type="evidence" value="ECO:0007669"/>
    <property type="project" value="UniProtKB-SubCell"/>
</dbReference>
<name>A0A501PTL5_9PROT</name>
<dbReference type="PRINTS" id="PR00344">
    <property type="entry name" value="BCTRLSENSOR"/>
</dbReference>
<comment type="catalytic activity">
    <reaction evidence="1">
        <text>ATP + protein L-histidine = ADP + protein N-phospho-L-histidine.</text>
        <dbReference type="EC" id="2.7.13.3"/>
    </reaction>
</comment>
<reference evidence="18" key="1">
    <citation type="submission" date="2019-06" db="EMBL/GenBank/DDBJ databases">
        <title>The complete genome of Emcibacter congregatus ZYLT.</title>
        <authorList>
            <person name="Zhao Z."/>
        </authorList>
    </citation>
    <scope>NUCLEOTIDE SEQUENCE [LARGE SCALE GENOMIC DNA]</scope>
    <source>
        <strain evidence="18">MCCC 1A06723</strain>
    </source>
</reference>
<feature type="domain" description="HAMP" evidence="16">
    <location>
        <begin position="324"/>
        <end position="377"/>
    </location>
</feature>
<dbReference type="GO" id="GO:0005524">
    <property type="term" value="F:ATP binding"/>
    <property type="evidence" value="ECO:0007669"/>
    <property type="project" value="UniProtKB-KW"/>
</dbReference>
<comment type="subcellular location">
    <subcellularLocation>
        <location evidence="2">Cell membrane</location>
        <topology evidence="2">Multi-pass membrane protein</topology>
    </subcellularLocation>
</comment>
<keyword evidence="18" id="KW-1185">Reference proteome</keyword>
<evidence type="ECO:0000256" key="12">
    <source>
        <dbReference type="ARBA" id="ARBA00023012"/>
    </source>
</evidence>
<feature type="domain" description="Histidine kinase" evidence="15">
    <location>
        <begin position="514"/>
        <end position="733"/>
    </location>
</feature>
<dbReference type="SUPFAM" id="SSF47384">
    <property type="entry name" value="Homodimeric domain of signal transducing histidine kinase"/>
    <property type="match status" value="1"/>
</dbReference>
<keyword evidence="7 14" id="KW-0812">Transmembrane</keyword>
<dbReference type="Pfam" id="PF00672">
    <property type="entry name" value="HAMP"/>
    <property type="match status" value="1"/>
</dbReference>
<evidence type="ECO:0000313" key="18">
    <source>
        <dbReference type="Proteomes" id="UP000319148"/>
    </source>
</evidence>
<feature type="transmembrane region" description="Helical" evidence="14">
    <location>
        <begin position="298"/>
        <end position="323"/>
    </location>
</feature>
<feature type="transmembrane region" description="Helical" evidence="14">
    <location>
        <begin position="104"/>
        <end position="126"/>
    </location>
</feature>
<keyword evidence="9 17" id="KW-0418">Kinase</keyword>
<dbReference type="InterPro" id="IPR003594">
    <property type="entry name" value="HATPase_dom"/>
</dbReference>
<dbReference type="InterPro" id="IPR036890">
    <property type="entry name" value="HATPase_C_sf"/>
</dbReference>
<dbReference type="SUPFAM" id="SSF158472">
    <property type="entry name" value="HAMP domain-like"/>
    <property type="match status" value="1"/>
</dbReference>
<evidence type="ECO:0000256" key="2">
    <source>
        <dbReference type="ARBA" id="ARBA00004651"/>
    </source>
</evidence>
<dbReference type="OrthoDB" id="9776727at2"/>
<gene>
    <name evidence="17" type="ORF">FIV46_02940</name>
</gene>
<dbReference type="InterPro" id="IPR036097">
    <property type="entry name" value="HisK_dim/P_sf"/>
</dbReference>
<keyword evidence="6" id="KW-0808">Transferase</keyword>
<dbReference type="InterPro" id="IPR017232">
    <property type="entry name" value="NtrY"/>
</dbReference>
<dbReference type="Proteomes" id="UP000319148">
    <property type="component" value="Unassembled WGS sequence"/>
</dbReference>
<evidence type="ECO:0000259" key="15">
    <source>
        <dbReference type="PROSITE" id="PS50109"/>
    </source>
</evidence>
<evidence type="ECO:0000256" key="9">
    <source>
        <dbReference type="ARBA" id="ARBA00022777"/>
    </source>
</evidence>
<dbReference type="InterPro" id="IPR004358">
    <property type="entry name" value="Sig_transdc_His_kin-like_C"/>
</dbReference>
<dbReference type="SUPFAM" id="SSF55785">
    <property type="entry name" value="PYP-like sensor domain (PAS domain)"/>
    <property type="match status" value="1"/>
</dbReference>
<organism evidence="17 18">
    <name type="scientific">Emcibacter nanhaiensis</name>
    <dbReference type="NCBI Taxonomy" id="1505037"/>
    <lineage>
        <taxon>Bacteria</taxon>
        <taxon>Pseudomonadati</taxon>
        <taxon>Pseudomonadota</taxon>
        <taxon>Alphaproteobacteria</taxon>
        <taxon>Emcibacterales</taxon>
        <taxon>Emcibacteraceae</taxon>
        <taxon>Emcibacter</taxon>
    </lineage>
</organism>
<evidence type="ECO:0000256" key="6">
    <source>
        <dbReference type="ARBA" id="ARBA00022679"/>
    </source>
</evidence>
<evidence type="ECO:0000256" key="7">
    <source>
        <dbReference type="ARBA" id="ARBA00022692"/>
    </source>
</evidence>
<keyword evidence="11 14" id="KW-1133">Transmembrane helix</keyword>
<evidence type="ECO:0000256" key="4">
    <source>
        <dbReference type="ARBA" id="ARBA00022475"/>
    </source>
</evidence>
<dbReference type="InterPro" id="IPR003660">
    <property type="entry name" value="HAMP_dom"/>
</dbReference>
<dbReference type="RefSeq" id="WP_139938301.1">
    <property type="nucleotide sequence ID" value="NZ_JBHSYP010000022.1"/>
</dbReference>
<dbReference type="CDD" id="cd00082">
    <property type="entry name" value="HisKA"/>
    <property type="match status" value="1"/>
</dbReference>
<keyword evidence="10" id="KW-0067">ATP-binding</keyword>
<evidence type="ECO:0000256" key="11">
    <source>
        <dbReference type="ARBA" id="ARBA00022989"/>
    </source>
</evidence>
<dbReference type="Gene3D" id="6.10.340.10">
    <property type="match status" value="1"/>
</dbReference>
<dbReference type="SMART" id="SM00388">
    <property type="entry name" value="HisKA"/>
    <property type="match status" value="1"/>
</dbReference>
<evidence type="ECO:0000256" key="5">
    <source>
        <dbReference type="ARBA" id="ARBA00022553"/>
    </source>
</evidence>
<evidence type="ECO:0000256" key="8">
    <source>
        <dbReference type="ARBA" id="ARBA00022741"/>
    </source>
</evidence>
<proteinExistence type="predicted"/>
<dbReference type="EC" id="2.7.13.3" evidence="3"/>
<keyword evidence="4" id="KW-1003">Cell membrane</keyword>
<keyword evidence="8" id="KW-0547">Nucleotide-binding</keyword>
<evidence type="ECO:0000256" key="10">
    <source>
        <dbReference type="ARBA" id="ARBA00022840"/>
    </source>
</evidence>
<dbReference type="InterPro" id="IPR035965">
    <property type="entry name" value="PAS-like_dom_sf"/>
</dbReference>
<evidence type="ECO:0000256" key="3">
    <source>
        <dbReference type="ARBA" id="ARBA00012438"/>
    </source>
</evidence>
<dbReference type="GO" id="GO:0000155">
    <property type="term" value="F:phosphorelay sensor kinase activity"/>
    <property type="evidence" value="ECO:0007669"/>
    <property type="project" value="InterPro"/>
</dbReference>
<evidence type="ECO:0000259" key="16">
    <source>
        <dbReference type="PROSITE" id="PS50885"/>
    </source>
</evidence>
<keyword evidence="5" id="KW-0597">Phosphoprotein</keyword>
<keyword evidence="12" id="KW-0902">Two-component regulatory system</keyword>
<dbReference type="CDD" id="cd06225">
    <property type="entry name" value="HAMP"/>
    <property type="match status" value="1"/>
</dbReference>
<protein>
    <recommendedName>
        <fullName evidence="3">histidine kinase</fullName>
        <ecNumber evidence="3">2.7.13.3</ecNumber>
    </recommendedName>
</protein>
<dbReference type="SMART" id="SM00304">
    <property type="entry name" value="HAMP"/>
    <property type="match status" value="1"/>
</dbReference>
<dbReference type="PIRSF" id="PIRSF037532">
    <property type="entry name" value="STHK_NtrY"/>
    <property type="match status" value="1"/>
</dbReference>
<keyword evidence="13 14" id="KW-0472">Membrane</keyword>
<dbReference type="PROSITE" id="PS50109">
    <property type="entry name" value="HIS_KIN"/>
    <property type="match status" value="1"/>
</dbReference>
<evidence type="ECO:0000256" key="1">
    <source>
        <dbReference type="ARBA" id="ARBA00000085"/>
    </source>
</evidence>
<dbReference type="InterPro" id="IPR005467">
    <property type="entry name" value="His_kinase_dom"/>
</dbReference>
<dbReference type="Gene3D" id="3.30.565.10">
    <property type="entry name" value="Histidine kinase-like ATPase, C-terminal domain"/>
    <property type="match status" value="1"/>
</dbReference>
<dbReference type="PANTHER" id="PTHR43065:SF10">
    <property type="entry name" value="PEROXIDE STRESS-ACTIVATED HISTIDINE KINASE MAK3"/>
    <property type="match status" value="1"/>
</dbReference>
<dbReference type="Gene3D" id="3.30.450.20">
    <property type="entry name" value="PAS domain"/>
    <property type="match status" value="1"/>
</dbReference>
<accession>A0A501PTL5</accession>
<evidence type="ECO:0000256" key="14">
    <source>
        <dbReference type="SAM" id="Phobius"/>
    </source>
</evidence>
<dbReference type="SMART" id="SM00387">
    <property type="entry name" value="HATPase_c"/>
    <property type="match status" value="1"/>
</dbReference>
<dbReference type="EMBL" id="VFIY01000004">
    <property type="protein sequence ID" value="TPD63051.1"/>
    <property type="molecule type" value="Genomic_DNA"/>
</dbReference>
<dbReference type="InterPro" id="IPR045671">
    <property type="entry name" value="NtrY-like_N"/>
</dbReference>